<dbReference type="AlphaFoldDB" id="A0ABD3AF47"/>
<dbReference type="EMBL" id="JBJUIK010000004">
    <property type="protein sequence ID" value="KAL3530446.1"/>
    <property type="molecule type" value="Genomic_DNA"/>
</dbReference>
<proteinExistence type="predicted"/>
<reference evidence="2 3" key="1">
    <citation type="submission" date="2024-11" db="EMBL/GenBank/DDBJ databases">
        <title>A near-complete genome assembly of Cinchona calisaya.</title>
        <authorList>
            <person name="Lian D.C."/>
            <person name="Zhao X.W."/>
            <person name="Wei L."/>
        </authorList>
    </citation>
    <scope>NUCLEOTIDE SEQUENCE [LARGE SCALE GENOMIC DNA]</scope>
    <source>
        <tissue evidence="2">Nenye</tissue>
    </source>
</reference>
<protein>
    <submittedName>
        <fullName evidence="2">Uncharacterized protein</fullName>
    </submittedName>
</protein>
<keyword evidence="3" id="KW-1185">Reference proteome</keyword>
<name>A0ABD3AF47_9GENT</name>
<organism evidence="2 3">
    <name type="scientific">Cinchona calisaya</name>
    <dbReference type="NCBI Taxonomy" id="153742"/>
    <lineage>
        <taxon>Eukaryota</taxon>
        <taxon>Viridiplantae</taxon>
        <taxon>Streptophyta</taxon>
        <taxon>Embryophyta</taxon>
        <taxon>Tracheophyta</taxon>
        <taxon>Spermatophyta</taxon>
        <taxon>Magnoliopsida</taxon>
        <taxon>eudicotyledons</taxon>
        <taxon>Gunneridae</taxon>
        <taxon>Pentapetalae</taxon>
        <taxon>asterids</taxon>
        <taxon>lamiids</taxon>
        <taxon>Gentianales</taxon>
        <taxon>Rubiaceae</taxon>
        <taxon>Cinchonoideae</taxon>
        <taxon>Cinchoneae</taxon>
        <taxon>Cinchona</taxon>
    </lineage>
</organism>
<evidence type="ECO:0000313" key="3">
    <source>
        <dbReference type="Proteomes" id="UP001630127"/>
    </source>
</evidence>
<comment type="caution">
    <text evidence="2">The sequence shown here is derived from an EMBL/GenBank/DDBJ whole genome shotgun (WGS) entry which is preliminary data.</text>
</comment>
<feature type="transmembrane region" description="Helical" evidence="1">
    <location>
        <begin position="34"/>
        <end position="55"/>
    </location>
</feature>
<keyword evidence="1" id="KW-1133">Transmembrane helix</keyword>
<evidence type="ECO:0000313" key="2">
    <source>
        <dbReference type="EMBL" id="KAL3530446.1"/>
    </source>
</evidence>
<sequence>MVTIILGIVLLDHRYWFRSKFDFHKTNLGFPFLLIRRITCFLSFLIVVSVVFSIFNNSVRVVDNFLYCSSSRIVKSYQTEITKLSQHLTHDFCLYPNLSNF</sequence>
<accession>A0ABD3AF47</accession>
<gene>
    <name evidence="2" type="ORF">ACH5RR_009768</name>
</gene>
<dbReference type="Proteomes" id="UP001630127">
    <property type="component" value="Unassembled WGS sequence"/>
</dbReference>
<keyword evidence="1" id="KW-0812">Transmembrane</keyword>
<evidence type="ECO:0000256" key="1">
    <source>
        <dbReference type="SAM" id="Phobius"/>
    </source>
</evidence>
<keyword evidence="1" id="KW-0472">Membrane</keyword>